<dbReference type="EMBL" id="CAXAMN010021997">
    <property type="protein sequence ID" value="CAK9065323.1"/>
    <property type="molecule type" value="Genomic_DNA"/>
</dbReference>
<gene>
    <name evidence="1" type="ORF">CCMP2556_LOCUS32129</name>
</gene>
<reference evidence="1 2" key="1">
    <citation type="submission" date="2024-02" db="EMBL/GenBank/DDBJ databases">
        <authorList>
            <person name="Chen Y."/>
            <person name="Shah S."/>
            <person name="Dougan E. K."/>
            <person name="Thang M."/>
            <person name="Chan C."/>
        </authorList>
    </citation>
    <scope>NUCLEOTIDE SEQUENCE [LARGE SCALE GENOMIC DNA]</scope>
</reference>
<evidence type="ECO:0000313" key="1">
    <source>
        <dbReference type="EMBL" id="CAK9065323.1"/>
    </source>
</evidence>
<name>A0ABP0NNG3_9DINO</name>
<sequence length="151" mass="16095">MKSLASQCSFCASSNPSADNLSPVLGIGIPTKSRFPRETEGGRVVALCLISPLASPKVFPFDPCGGRVAGLAGATIDGSGNFICPDFELTRMYCHDVQEQLFAVASGKAVCPVRDRPLPKFSDLFCYMQLAEPGLHQISRFKACASRPGSH</sequence>
<proteinExistence type="predicted"/>
<keyword evidence="2" id="KW-1185">Reference proteome</keyword>
<evidence type="ECO:0000313" key="2">
    <source>
        <dbReference type="Proteomes" id="UP001642484"/>
    </source>
</evidence>
<dbReference type="Proteomes" id="UP001642484">
    <property type="component" value="Unassembled WGS sequence"/>
</dbReference>
<organism evidence="1 2">
    <name type="scientific">Durusdinium trenchii</name>
    <dbReference type="NCBI Taxonomy" id="1381693"/>
    <lineage>
        <taxon>Eukaryota</taxon>
        <taxon>Sar</taxon>
        <taxon>Alveolata</taxon>
        <taxon>Dinophyceae</taxon>
        <taxon>Suessiales</taxon>
        <taxon>Symbiodiniaceae</taxon>
        <taxon>Durusdinium</taxon>
    </lineage>
</organism>
<accession>A0ABP0NNG3</accession>
<comment type="caution">
    <text evidence="1">The sequence shown here is derived from an EMBL/GenBank/DDBJ whole genome shotgun (WGS) entry which is preliminary data.</text>
</comment>
<protein>
    <submittedName>
        <fullName evidence="1">Uncharacterized protein</fullName>
    </submittedName>
</protein>